<dbReference type="PATRIC" id="fig|466.6.peg.868"/>
<accession>A0A0W0WCA8</accession>
<keyword evidence="1" id="KW-0812">Transmembrane</keyword>
<evidence type="ECO:0000313" key="2">
    <source>
        <dbReference type="EMBL" id="KTD29638.1"/>
    </source>
</evidence>
<reference evidence="2 3" key="1">
    <citation type="submission" date="2015-11" db="EMBL/GenBank/DDBJ databases">
        <title>Genomic analysis of 38 Legionella species identifies large and diverse effector repertoires.</title>
        <authorList>
            <person name="Burstein D."/>
            <person name="Amaro F."/>
            <person name="Zusman T."/>
            <person name="Lifshitz Z."/>
            <person name="Cohen O."/>
            <person name="Gilbert J.A."/>
            <person name="Pupko T."/>
            <person name="Shuman H.A."/>
            <person name="Segal G."/>
        </authorList>
    </citation>
    <scope>NUCLEOTIDE SEQUENCE [LARGE SCALE GENOMIC DNA]</scope>
    <source>
        <strain evidence="2 3">PX-1-G2-E2</strain>
    </source>
</reference>
<gene>
    <name evidence="2" type="ORF">Lmac_0813</name>
</gene>
<keyword evidence="3" id="KW-1185">Reference proteome</keyword>
<dbReference type="RefSeq" id="WP_058451629.1">
    <property type="nucleotide sequence ID" value="NZ_CAAAIB010000015.1"/>
</dbReference>
<keyword evidence="1" id="KW-1133">Transmembrane helix</keyword>
<sequence>MAMPFWPVITLSDDLQSINESIQQEHLTWLVRNAPAVIEPHLKIEQYGILNYPELWSGARFFETEVKKTGENNPASTEIAQLIEKAQEEYPEQKKEIEAFEKKYAKYLGLLKERCLLKAIYKTLDSIEGTEETEKDCASIKAKFREVLSPSALLNMQTRYECLQAHKDISLQCYALRDKALSDPHTSDQIKQLEILSKRLLDSHYEGAKKMTIVDAIAKDVATTTSFLGLATAIPAAILGIAALFFPPLFVPAGILGAISFVSYTSTAISAVKMAHEAISYGRGPNPSDVKWFVADTLLSPFNLAGGPIFAKIGSIFRPLKAKAIINTISQVWNNVISNIFPDTVETKEVAADMLEVGSAFTAKGQLKNTLTATSWQKMRSSMAVSDEQTLAKITQTKENIALLNQGKLRLSRSKEYKEHYEELKDLLLKVDNQELSEALRIYIHLEAKTDSHDPALTSHQHALNAQSKITTLEKICALCDQDQSNPIHNKIKELAVKLDSHIIKNYSGSERLSETVAHGRDFAYVRFNGKEQERSLPVTKSYHGHILLWDLGFKGLRISDEAQNIKNAITEYKKLKPDCGITERMGALKTIQDYCEIYLDRYRGDPTKGRYSYVQNLSQSVEKEMDNLKELAADAELESPVLVGFKAR</sequence>
<dbReference type="AlphaFoldDB" id="A0A0W0WCA8"/>
<dbReference type="OrthoDB" id="5648655at2"/>
<keyword evidence="1" id="KW-0472">Membrane</keyword>
<protein>
    <submittedName>
        <fullName evidence="2">Uncharacterized protein</fullName>
    </submittedName>
</protein>
<evidence type="ECO:0000256" key="1">
    <source>
        <dbReference type="SAM" id="Phobius"/>
    </source>
</evidence>
<proteinExistence type="predicted"/>
<feature type="transmembrane region" description="Helical" evidence="1">
    <location>
        <begin position="227"/>
        <end position="246"/>
    </location>
</feature>
<comment type="caution">
    <text evidence="2">The sequence shown here is derived from an EMBL/GenBank/DDBJ whole genome shotgun (WGS) entry which is preliminary data.</text>
</comment>
<dbReference type="EMBL" id="LNYL01000022">
    <property type="protein sequence ID" value="KTD29638.1"/>
    <property type="molecule type" value="Genomic_DNA"/>
</dbReference>
<organism evidence="2 3">
    <name type="scientific">Legionella maceachernii</name>
    <dbReference type="NCBI Taxonomy" id="466"/>
    <lineage>
        <taxon>Bacteria</taxon>
        <taxon>Pseudomonadati</taxon>
        <taxon>Pseudomonadota</taxon>
        <taxon>Gammaproteobacteria</taxon>
        <taxon>Legionellales</taxon>
        <taxon>Legionellaceae</taxon>
        <taxon>Legionella</taxon>
    </lineage>
</organism>
<name>A0A0W0WCA8_9GAMM</name>
<evidence type="ECO:0000313" key="3">
    <source>
        <dbReference type="Proteomes" id="UP000054908"/>
    </source>
</evidence>
<dbReference type="Proteomes" id="UP000054908">
    <property type="component" value="Unassembled WGS sequence"/>
</dbReference>